<evidence type="ECO:0000313" key="2">
    <source>
        <dbReference type="EMBL" id="CUQ36920.1"/>
    </source>
</evidence>
<accession>A0A139KDL9</accession>
<dbReference type="Proteomes" id="UP000095614">
    <property type="component" value="Unassembled WGS sequence"/>
</dbReference>
<protein>
    <submittedName>
        <fullName evidence="1">Uncharacterized protein</fullName>
    </submittedName>
</protein>
<evidence type="ECO:0000313" key="3">
    <source>
        <dbReference type="Proteomes" id="UP000095614"/>
    </source>
</evidence>
<proteinExistence type="predicted"/>
<dbReference type="EMBL" id="CZAF01000002">
    <property type="protein sequence ID" value="CUO46175.1"/>
    <property type="molecule type" value="Genomic_DNA"/>
</dbReference>
<dbReference type="Proteomes" id="UP000095766">
    <property type="component" value="Unassembled WGS sequence"/>
</dbReference>
<gene>
    <name evidence="1" type="ORF">ERS852462_00459</name>
    <name evidence="2" type="ORF">ERS852510_04176</name>
</gene>
<dbReference type="EMBL" id="CZAO01000038">
    <property type="protein sequence ID" value="CUQ36920.1"/>
    <property type="molecule type" value="Genomic_DNA"/>
</dbReference>
<organism evidence="1 3">
    <name type="scientific">Bacteroides uniformis</name>
    <dbReference type="NCBI Taxonomy" id="820"/>
    <lineage>
        <taxon>Bacteria</taxon>
        <taxon>Pseudomonadati</taxon>
        <taxon>Bacteroidota</taxon>
        <taxon>Bacteroidia</taxon>
        <taxon>Bacteroidales</taxon>
        <taxon>Bacteroidaceae</taxon>
        <taxon>Bacteroides</taxon>
    </lineage>
</organism>
<sequence length="45" mass="5307">MNKMRVINRQTGDIFNVKVNPYLPSKAYQAIEKNNPLGYIIRRNK</sequence>
<name>A0A139KDL9_BACUN</name>
<reference evidence="3 4" key="1">
    <citation type="submission" date="2015-09" db="EMBL/GenBank/DDBJ databases">
        <authorList>
            <consortium name="Pathogen Informatics"/>
        </authorList>
    </citation>
    <scope>NUCLEOTIDE SEQUENCE [LARGE SCALE GENOMIC DNA]</scope>
    <source>
        <strain evidence="1 3">2789STDY5834847</strain>
        <strain evidence="2 4">2789STDY5834898</strain>
    </source>
</reference>
<evidence type="ECO:0000313" key="1">
    <source>
        <dbReference type="EMBL" id="CUO46175.1"/>
    </source>
</evidence>
<evidence type="ECO:0000313" key="4">
    <source>
        <dbReference type="Proteomes" id="UP000095766"/>
    </source>
</evidence>
<dbReference type="PATRIC" id="fig|820.27.peg.1024"/>
<dbReference type="AlphaFoldDB" id="A0A139KDL9"/>